<dbReference type="SUPFAM" id="SSF55729">
    <property type="entry name" value="Acyl-CoA N-acyltransferases (Nat)"/>
    <property type="match status" value="1"/>
</dbReference>
<dbReference type="EMBL" id="DXIJ01000073">
    <property type="protein sequence ID" value="HIV85891.1"/>
    <property type="molecule type" value="Genomic_DNA"/>
</dbReference>
<comment type="caution">
    <text evidence="2">The sequence shown here is derived from an EMBL/GenBank/DDBJ whole genome shotgun (WGS) entry which is preliminary data.</text>
</comment>
<feature type="domain" description="N-acetyltransferase" evidence="1">
    <location>
        <begin position="1"/>
        <end position="151"/>
    </location>
</feature>
<dbReference type="PROSITE" id="PS51186">
    <property type="entry name" value="GNAT"/>
    <property type="match status" value="1"/>
</dbReference>
<dbReference type="AlphaFoldDB" id="A0A9D1TLU5"/>
<gene>
    <name evidence="2" type="ORF">H9900_03670</name>
</gene>
<evidence type="ECO:0000313" key="3">
    <source>
        <dbReference type="Proteomes" id="UP000824162"/>
    </source>
</evidence>
<dbReference type="Proteomes" id="UP000824162">
    <property type="component" value="Unassembled WGS sequence"/>
</dbReference>
<protein>
    <submittedName>
        <fullName evidence="2">N-acetyltransferase</fullName>
    </submittedName>
</protein>
<name>A0A9D1TLU5_9FIRM</name>
<organism evidence="2 3">
    <name type="scientific">Candidatus Monoglobus merdigallinarum</name>
    <dbReference type="NCBI Taxonomy" id="2838698"/>
    <lineage>
        <taxon>Bacteria</taxon>
        <taxon>Bacillati</taxon>
        <taxon>Bacillota</taxon>
        <taxon>Clostridia</taxon>
        <taxon>Monoglobales</taxon>
        <taxon>Monoglobaceae</taxon>
        <taxon>Monoglobus</taxon>
    </lineage>
</organism>
<sequence length="169" mass="18312">MLIRQETKDDHAAVHSLVKTAFKYAEHSDGSEHCLVDALRKSSAFIPELSLVAELDGKLAGHIMFTKGLAGSRTVLILAPLSVLPEFQNRGIGTALIKEGHMKAEAMGYDYSIVVGSETFYPRLGYIKADTLGLKTPDGIDPKNFMAIKLNKNAGNISGAVTYPKEFGM</sequence>
<dbReference type="InterPro" id="IPR016181">
    <property type="entry name" value="Acyl_CoA_acyltransferase"/>
</dbReference>
<accession>A0A9D1TLU5</accession>
<dbReference type="Pfam" id="PF13508">
    <property type="entry name" value="Acetyltransf_7"/>
    <property type="match status" value="1"/>
</dbReference>
<dbReference type="CDD" id="cd04301">
    <property type="entry name" value="NAT_SF"/>
    <property type="match status" value="1"/>
</dbReference>
<evidence type="ECO:0000259" key="1">
    <source>
        <dbReference type="PROSITE" id="PS51186"/>
    </source>
</evidence>
<dbReference type="GO" id="GO:0016747">
    <property type="term" value="F:acyltransferase activity, transferring groups other than amino-acyl groups"/>
    <property type="evidence" value="ECO:0007669"/>
    <property type="project" value="InterPro"/>
</dbReference>
<reference evidence="2" key="2">
    <citation type="submission" date="2021-04" db="EMBL/GenBank/DDBJ databases">
        <authorList>
            <person name="Gilroy R."/>
        </authorList>
    </citation>
    <scope>NUCLEOTIDE SEQUENCE</scope>
    <source>
        <strain evidence="2">5790</strain>
    </source>
</reference>
<reference evidence="2" key="1">
    <citation type="journal article" date="2021" name="PeerJ">
        <title>Extensive microbial diversity within the chicken gut microbiome revealed by metagenomics and culture.</title>
        <authorList>
            <person name="Gilroy R."/>
            <person name="Ravi A."/>
            <person name="Getino M."/>
            <person name="Pursley I."/>
            <person name="Horton D.L."/>
            <person name="Alikhan N.F."/>
            <person name="Baker D."/>
            <person name="Gharbi K."/>
            <person name="Hall N."/>
            <person name="Watson M."/>
            <person name="Adriaenssens E.M."/>
            <person name="Foster-Nyarko E."/>
            <person name="Jarju S."/>
            <person name="Secka A."/>
            <person name="Antonio M."/>
            <person name="Oren A."/>
            <person name="Chaudhuri R.R."/>
            <person name="La Ragione R."/>
            <person name="Hildebrand F."/>
            <person name="Pallen M.J."/>
        </authorList>
    </citation>
    <scope>NUCLEOTIDE SEQUENCE</scope>
    <source>
        <strain evidence="2">5790</strain>
    </source>
</reference>
<evidence type="ECO:0000313" key="2">
    <source>
        <dbReference type="EMBL" id="HIV85891.1"/>
    </source>
</evidence>
<dbReference type="InterPro" id="IPR000182">
    <property type="entry name" value="GNAT_dom"/>
</dbReference>
<dbReference type="Gene3D" id="3.40.630.30">
    <property type="match status" value="1"/>
</dbReference>
<proteinExistence type="predicted"/>